<name>B5RN90_BORDL</name>
<evidence type="ECO:0000256" key="1">
    <source>
        <dbReference type="SAM" id="Coils"/>
    </source>
</evidence>
<keyword evidence="2" id="KW-0614">Plasmid</keyword>
<dbReference type="AlphaFoldDB" id="B5RN90"/>
<reference evidence="2 3" key="1">
    <citation type="journal article" date="2008" name="PLoS Genet.">
        <title>The genome of Borrelia recurrentis, the agent of deadly louse-borne relapsing fever, is a degraded subset of tick-borne Borrelia duttonii.</title>
        <authorList>
            <person name="Lescot M."/>
            <person name="Audic S."/>
            <person name="Robert C."/>
            <person name="Nguyen T.T."/>
            <person name="Blanc G."/>
            <person name="Cutler S.J."/>
            <person name="Wincker P."/>
            <person name="Couloux A."/>
            <person name="Claverie J.-M."/>
            <person name="Raoult D."/>
            <person name="Drancourt M."/>
        </authorList>
    </citation>
    <scope>NUCLEOTIDE SEQUENCE [LARGE SCALE GENOMIC DNA]</scope>
    <source>
        <strain evidence="2 3">Ly</strain>
    </source>
</reference>
<protein>
    <submittedName>
        <fullName evidence="2">BBK32 immunogenic protein P35</fullName>
    </submittedName>
</protein>
<gene>
    <name evidence="2" type="ordered locus">BDU_1026</name>
</gene>
<accession>B5RN90</accession>
<dbReference type="EMBL" id="CP000979">
    <property type="protein sequence ID" value="ACH93826.1"/>
    <property type="molecule type" value="Genomic_DNA"/>
</dbReference>
<keyword evidence="1" id="KW-0175">Coiled coil</keyword>
<feature type="coiled-coil region" evidence="1">
    <location>
        <begin position="269"/>
        <end position="296"/>
    </location>
</feature>
<sequence length="372" mass="42324">MFLYLLLYIFLTKEENVKLKRQCLFMLIMTSFISCDLLFDEDIQKKSAGLLDRVQYLLNNKEQTNKILSDEMDKTDKPTKRVIKKVVRKPRQKGQQEQLDQLQQDGVANYGPVLFPQIEEKNLPLDITSIPEISKELKETKGTTIGSNTSDLSGKAITSSLSGTTYLSSQEGSNLGGFSDFVVEYAYSSSPTVSGSYSGSIVEEEDSPEYEYNDKLDSAEKDIDYVLEVIEQIKKDRNQVELQATMRMSGHSTQKDRKVANEKLQQFSKEKLARELQSLFDKIKTADELIDDASEDYAEFITKDELYKAIDILQDLYTAEYELYNLVKAVEKTSSTYDAYVKTSGLGFVKISEVEESLKKAKELLAKRKNSK</sequence>
<dbReference type="Proteomes" id="UP000000611">
    <property type="component" value="Plasmid pl165"/>
</dbReference>
<evidence type="ECO:0000313" key="2">
    <source>
        <dbReference type="EMBL" id="ACH93826.1"/>
    </source>
</evidence>
<dbReference type="HOGENOM" id="CLU_775381_0_0_12"/>
<keyword evidence="3" id="KW-1185">Reference proteome</keyword>
<dbReference type="KEGG" id="bdu:BDU_1026"/>
<geneLocation type="plasmid" evidence="2 3">
    <name>pl165</name>
</geneLocation>
<organism evidence="2 3">
    <name type="scientific">Borrelia duttonii (strain Ly)</name>
    <dbReference type="NCBI Taxonomy" id="412419"/>
    <lineage>
        <taxon>Bacteria</taxon>
        <taxon>Pseudomonadati</taxon>
        <taxon>Spirochaetota</taxon>
        <taxon>Spirochaetia</taxon>
        <taxon>Spirochaetales</taxon>
        <taxon>Borreliaceae</taxon>
        <taxon>Borrelia</taxon>
    </lineage>
</organism>
<proteinExistence type="predicted"/>
<evidence type="ECO:0000313" key="3">
    <source>
        <dbReference type="Proteomes" id="UP000000611"/>
    </source>
</evidence>